<evidence type="ECO:0000256" key="10">
    <source>
        <dbReference type="ARBA" id="ARBA00066964"/>
    </source>
</evidence>
<feature type="transmembrane region" description="Helical" evidence="13">
    <location>
        <begin position="341"/>
        <end position="359"/>
    </location>
</feature>
<dbReference type="Gene3D" id="3.90.550.10">
    <property type="entry name" value="Spore Coat Polysaccharide Biosynthesis Protein SpsA, Chain A"/>
    <property type="match status" value="1"/>
</dbReference>
<evidence type="ECO:0000313" key="15">
    <source>
        <dbReference type="Proteomes" id="UP000198816"/>
    </source>
</evidence>
<evidence type="ECO:0000256" key="13">
    <source>
        <dbReference type="SAM" id="Phobius"/>
    </source>
</evidence>
<keyword evidence="6" id="KW-0460">Magnesium</keyword>
<evidence type="ECO:0000256" key="3">
    <source>
        <dbReference type="ARBA" id="ARBA00022679"/>
    </source>
</evidence>
<reference evidence="15" key="1">
    <citation type="submission" date="2016-10" db="EMBL/GenBank/DDBJ databases">
        <authorList>
            <person name="Varghese N."/>
            <person name="Submissions S."/>
        </authorList>
    </citation>
    <scope>NUCLEOTIDE SEQUENCE [LARGE SCALE GENOMIC DNA]</scope>
    <source>
        <strain evidence="15">DSM 217</strain>
    </source>
</reference>
<feature type="transmembrane region" description="Helical" evidence="13">
    <location>
        <begin position="310"/>
        <end position="329"/>
    </location>
</feature>
<dbReference type="GO" id="GO:0016758">
    <property type="term" value="F:hexosyltransferase activity"/>
    <property type="evidence" value="ECO:0007669"/>
    <property type="project" value="TreeGrafter"/>
</dbReference>
<evidence type="ECO:0000256" key="8">
    <source>
        <dbReference type="ARBA" id="ARBA00023136"/>
    </source>
</evidence>
<evidence type="ECO:0000256" key="2">
    <source>
        <dbReference type="ARBA" id="ARBA00022676"/>
    </source>
</evidence>
<dbReference type="Pfam" id="PF13641">
    <property type="entry name" value="Glyco_tranf_2_3"/>
    <property type="match status" value="1"/>
</dbReference>
<name>A0A1H2RLW7_THIRO</name>
<dbReference type="Gene3D" id="3.20.20.80">
    <property type="entry name" value="Glycosidases"/>
    <property type="match status" value="1"/>
</dbReference>
<dbReference type="STRING" id="1058.SAMN05421783_10290"/>
<keyword evidence="8 13" id="KW-0472">Membrane</keyword>
<protein>
    <recommendedName>
        <fullName evidence="11">Beta-monoglucosyldiacylglycerol synthase</fullName>
        <ecNumber evidence="10">2.4.1.336</ecNumber>
    </recommendedName>
    <alternativeName>
        <fullName evidence="12">UDP-glucose:1,2-diacylglycerol 3-beta-D-glucosyltransferase</fullName>
    </alternativeName>
</protein>
<dbReference type="InterPro" id="IPR029044">
    <property type="entry name" value="Nucleotide-diphossugar_trans"/>
</dbReference>
<evidence type="ECO:0000256" key="11">
    <source>
        <dbReference type="ARBA" id="ARBA00068721"/>
    </source>
</evidence>
<keyword evidence="2" id="KW-0328">Glycosyltransferase</keyword>
<keyword evidence="4 13" id="KW-0812">Transmembrane</keyword>
<evidence type="ECO:0000256" key="1">
    <source>
        <dbReference type="ARBA" id="ARBA00004141"/>
    </source>
</evidence>
<dbReference type="GO" id="GO:0004553">
    <property type="term" value="F:hydrolase activity, hydrolyzing O-glycosyl compounds"/>
    <property type="evidence" value="ECO:0007669"/>
    <property type="project" value="InterPro"/>
</dbReference>
<evidence type="ECO:0000256" key="12">
    <source>
        <dbReference type="ARBA" id="ARBA00078564"/>
    </source>
</evidence>
<keyword evidence="15" id="KW-1185">Reference proteome</keyword>
<evidence type="ECO:0000256" key="5">
    <source>
        <dbReference type="ARBA" id="ARBA00022801"/>
    </source>
</evidence>
<organism evidence="14 15">
    <name type="scientific">Thiocapsa roseopersicina</name>
    <dbReference type="NCBI Taxonomy" id="1058"/>
    <lineage>
        <taxon>Bacteria</taxon>
        <taxon>Pseudomonadati</taxon>
        <taxon>Pseudomonadota</taxon>
        <taxon>Gammaproteobacteria</taxon>
        <taxon>Chromatiales</taxon>
        <taxon>Chromatiaceae</taxon>
        <taxon>Thiocapsa</taxon>
    </lineage>
</organism>
<dbReference type="Proteomes" id="UP000198816">
    <property type="component" value="Unassembled WGS sequence"/>
</dbReference>
<dbReference type="RefSeq" id="WP_093028054.1">
    <property type="nucleotide sequence ID" value="NZ_FNNZ01000002.1"/>
</dbReference>
<comment type="catalytic activity">
    <reaction evidence="9">
        <text>a 1,2-diacyl-sn-glycerol + UDP-alpha-D-glucose = a 1,2-diacyl-3-O-(beta-D-glucopyranosyl)-sn-glycerol + UDP + H(+)</text>
        <dbReference type="Rhea" id="RHEA:17285"/>
        <dbReference type="ChEBI" id="CHEBI:15378"/>
        <dbReference type="ChEBI" id="CHEBI:17815"/>
        <dbReference type="ChEBI" id="CHEBI:58223"/>
        <dbReference type="ChEBI" id="CHEBI:58885"/>
        <dbReference type="ChEBI" id="CHEBI:75799"/>
        <dbReference type="EC" id="2.4.1.336"/>
    </reaction>
</comment>
<feature type="transmembrane region" description="Helical" evidence="13">
    <location>
        <begin position="752"/>
        <end position="781"/>
    </location>
</feature>
<dbReference type="GO" id="GO:0005886">
    <property type="term" value="C:plasma membrane"/>
    <property type="evidence" value="ECO:0007669"/>
    <property type="project" value="TreeGrafter"/>
</dbReference>
<evidence type="ECO:0000313" key="14">
    <source>
        <dbReference type="EMBL" id="SDW20493.1"/>
    </source>
</evidence>
<evidence type="ECO:0000256" key="6">
    <source>
        <dbReference type="ARBA" id="ARBA00022842"/>
    </source>
</evidence>
<proteinExistence type="predicted"/>
<dbReference type="InterPro" id="IPR017853">
    <property type="entry name" value="GH"/>
</dbReference>
<feature type="transmembrane region" description="Helical" evidence="13">
    <location>
        <begin position="365"/>
        <end position="390"/>
    </location>
</feature>
<dbReference type="SUPFAM" id="SSF51445">
    <property type="entry name" value="(Trans)glycosidases"/>
    <property type="match status" value="1"/>
</dbReference>
<sequence length="880" mass="98600">MRYSSNILIPVLIALLTVAAWALLNRPADEPPWPNRIQGFSFAPMRAHNDPAFKNFPTIEEIDEDLALLQGTVHAVRTYTVESTLAAIPRLAAARGLNVTLGAWIGADPDANEIELARLGEILSKGYRNLVRVMVGNEAILREDVSVSELTQYLDRVRKMTWLPVSTAEPWHVWLKYPELADHVDFITVHLLPYWEGVPVEQAVAYAVSRYDEVKAAFPNKEVIIGEVGWPSNGRRNRGAEASLTNQTRFLRRFLAHAEQAGYVYYVMEAFDQTWKTRIEGATGAYWGVYNTDREPKFVFTQPVVRIPHWQELAGLSVVMAILLLVFLYRDSSSLSSKGKGFLALVMYGISTAAVWIVYDYTRLYMTPATAIVGILLLVGGVGVIVLIMAETHEWAEALWLRRWRRPFPLRAVPDEELPVVSIHVPAYNEPPELLIETLDALAALDYPGYEVLVIDNNTKDPAVWQPVEAHCRHLNEAVGERFRFFHVDPLAGYKAGALNYALRETDPRAEVIAVIDADYIVQPLWLRHLVPAFQDPEVAIVQAPQDYRDADQNAFKAMCMAEYRGFFHIGMVTRNERNAIIQHGTMTMIRRPTLDAVGGWAEWCITEDAELGLRVFEEGHKALYIPCTYGRGLMPDTFADFKKQRYRWAYGAVRTLKHHRHQLLGIRKTTLSAGQRYHFVAGWLPWFADGFNLLFNFAALAWSVAMVMFPLQVTPPYITVALVPLVLFGFKMSKSFLLYRRRVTATLRQSFAAGLAGLALSHTIARAMFGGFVSGGLGFFRTPKLAQAPAFIRALADAREEGLFAIAFWLAAGLIMLRDDAFMLDVRVWVAVLIVQSIPYLAAVVVSLISAAKTLPASLVGPMPEMTGAGSTARVEQGH</sequence>
<evidence type="ECO:0000256" key="9">
    <source>
        <dbReference type="ARBA" id="ARBA00053004"/>
    </source>
</evidence>
<keyword evidence="3" id="KW-0808">Transferase</keyword>
<dbReference type="EC" id="2.4.1.336" evidence="10"/>
<dbReference type="OrthoDB" id="9806824at2"/>
<feature type="transmembrane region" description="Helical" evidence="13">
    <location>
        <begin position="718"/>
        <end position="740"/>
    </location>
</feature>
<keyword evidence="7 13" id="KW-1133">Transmembrane helix</keyword>
<dbReference type="GO" id="GO:0005975">
    <property type="term" value="P:carbohydrate metabolic process"/>
    <property type="evidence" value="ECO:0007669"/>
    <property type="project" value="InterPro"/>
</dbReference>
<dbReference type="EMBL" id="FNNZ01000002">
    <property type="protein sequence ID" value="SDW20493.1"/>
    <property type="molecule type" value="Genomic_DNA"/>
</dbReference>
<keyword evidence="5" id="KW-0378">Hydrolase</keyword>
<dbReference type="PANTHER" id="PTHR43867:SF4">
    <property type="entry name" value="BETA-(1-3)-GLUCOSYL TRANSFERASE"/>
    <property type="match status" value="1"/>
</dbReference>
<dbReference type="PROSITE" id="PS00587">
    <property type="entry name" value="GLYCOSYL_HYDROL_F17"/>
    <property type="match status" value="1"/>
</dbReference>
<accession>A0A1H2RLW7</accession>
<feature type="transmembrane region" description="Helical" evidence="13">
    <location>
        <begin position="830"/>
        <end position="853"/>
    </location>
</feature>
<dbReference type="InterPro" id="IPR000490">
    <property type="entry name" value="Glyco_hydro_17"/>
</dbReference>
<dbReference type="SUPFAM" id="SSF53448">
    <property type="entry name" value="Nucleotide-diphospho-sugar transferases"/>
    <property type="match status" value="1"/>
</dbReference>
<dbReference type="AlphaFoldDB" id="A0A1H2RLW7"/>
<evidence type="ECO:0000256" key="4">
    <source>
        <dbReference type="ARBA" id="ARBA00022692"/>
    </source>
</evidence>
<dbReference type="InterPro" id="IPR050321">
    <property type="entry name" value="Glycosyltr_2/OpgH_subfam"/>
</dbReference>
<gene>
    <name evidence="14" type="ORF">SAMN05421783_10290</name>
</gene>
<dbReference type="FunFam" id="3.90.550.10:FF:000164">
    <property type="entry name" value="Beta-(1-3)-glucosyl transferase"/>
    <property type="match status" value="1"/>
</dbReference>
<evidence type="ECO:0000256" key="7">
    <source>
        <dbReference type="ARBA" id="ARBA00022989"/>
    </source>
</evidence>
<dbReference type="PANTHER" id="PTHR43867">
    <property type="entry name" value="CELLULOSE SYNTHASE CATALYTIC SUBUNIT A [UDP-FORMING]"/>
    <property type="match status" value="1"/>
</dbReference>
<comment type="subcellular location">
    <subcellularLocation>
        <location evidence="1">Membrane</location>
        <topology evidence="1">Multi-pass membrane protein</topology>
    </subcellularLocation>
</comment>